<gene>
    <name evidence="1" type="ORF">RDI58_024344</name>
</gene>
<dbReference type="AlphaFoldDB" id="A0AAN8Y3I5"/>
<accession>A0AAN8Y3I5</accession>
<dbReference type="EMBL" id="JBANQN010000010">
    <property type="protein sequence ID" value="KAK6777626.1"/>
    <property type="molecule type" value="Genomic_DNA"/>
</dbReference>
<keyword evidence="2" id="KW-1185">Reference proteome</keyword>
<evidence type="ECO:0000313" key="2">
    <source>
        <dbReference type="Proteomes" id="UP001371456"/>
    </source>
</evidence>
<name>A0AAN8Y3I5_SOLBU</name>
<sequence length="19" mass="2331">MSNNWYSIIINGHRHGFFH</sequence>
<evidence type="ECO:0000313" key="1">
    <source>
        <dbReference type="EMBL" id="KAK6777626.1"/>
    </source>
</evidence>
<comment type="caution">
    <text evidence="1">The sequence shown here is derived from an EMBL/GenBank/DDBJ whole genome shotgun (WGS) entry which is preliminary data.</text>
</comment>
<dbReference type="Proteomes" id="UP001371456">
    <property type="component" value="Unassembled WGS sequence"/>
</dbReference>
<reference evidence="1 2" key="1">
    <citation type="submission" date="2024-02" db="EMBL/GenBank/DDBJ databases">
        <title>de novo genome assembly of Solanum bulbocastanum strain 11H21.</title>
        <authorList>
            <person name="Hosaka A.J."/>
        </authorList>
    </citation>
    <scope>NUCLEOTIDE SEQUENCE [LARGE SCALE GENOMIC DNA]</scope>
    <source>
        <tissue evidence="1">Young leaves</tissue>
    </source>
</reference>
<protein>
    <submittedName>
        <fullName evidence="1">Uncharacterized protein</fullName>
    </submittedName>
</protein>
<organism evidence="1 2">
    <name type="scientific">Solanum bulbocastanum</name>
    <name type="common">Wild potato</name>
    <dbReference type="NCBI Taxonomy" id="147425"/>
    <lineage>
        <taxon>Eukaryota</taxon>
        <taxon>Viridiplantae</taxon>
        <taxon>Streptophyta</taxon>
        <taxon>Embryophyta</taxon>
        <taxon>Tracheophyta</taxon>
        <taxon>Spermatophyta</taxon>
        <taxon>Magnoliopsida</taxon>
        <taxon>eudicotyledons</taxon>
        <taxon>Gunneridae</taxon>
        <taxon>Pentapetalae</taxon>
        <taxon>asterids</taxon>
        <taxon>lamiids</taxon>
        <taxon>Solanales</taxon>
        <taxon>Solanaceae</taxon>
        <taxon>Solanoideae</taxon>
        <taxon>Solaneae</taxon>
        <taxon>Solanum</taxon>
    </lineage>
</organism>
<proteinExistence type="predicted"/>